<dbReference type="KEGG" id="het:BBW65_07680"/>
<evidence type="ECO:0000256" key="1">
    <source>
        <dbReference type="ARBA" id="ARBA00006484"/>
    </source>
</evidence>
<dbReference type="PRINTS" id="PR00081">
    <property type="entry name" value="GDHRDH"/>
</dbReference>
<dbReference type="EMBL" id="CP016503">
    <property type="protein sequence ID" value="ANV98683.1"/>
    <property type="molecule type" value="Genomic_DNA"/>
</dbReference>
<dbReference type="InterPro" id="IPR050259">
    <property type="entry name" value="SDR"/>
</dbReference>
<dbReference type="OrthoDB" id="7064009at2"/>
<evidence type="ECO:0000313" key="2">
    <source>
        <dbReference type="EMBL" id="ANV98683.1"/>
    </source>
</evidence>
<dbReference type="Proteomes" id="UP000092884">
    <property type="component" value="Chromosome"/>
</dbReference>
<evidence type="ECO:0000313" key="3">
    <source>
        <dbReference type="Proteomes" id="UP000092884"/>
    </source>
</evidence>
<dbReference type="Gene3D" id="3.40.50.720">
    <property type="entry name" value="NAD(P)-binding Rossmann-like Domain"/>
    <property type="match status" value="1"/>
</dbReference>
<dbReference type="STRING" id="222136.BBW65_07680"/>
<keyword evidence="3" id="KW-1185">Reference proteome</keyword>
<dbReference type="PANTHER" id="PTHR42879">
    <property type="entry name" value="3-OXOACYL-(ACYL-CARRIER-PROTEIN) REDUCTASE"/>
    <property type="match status" value="1"/>
</dbReference>
<dbReference type="GO" id="GO:0032787">
    <property type="term" value="P:monocarboxylic acid metabolic process"/>
    <property type="evidence" value="ECO:0007669"/>
    <property type="project" value="UniProtKB-ARBA"/>
</dbReference>
<protein>
    <submittedName>
        <fullName evidence="2">SDR family oxidoreductase</fullName>
    </submittedName>
</protein>
<sequence length="242" mass="27369">MKDVVLITGASSDLGLALIDALDSQTMILAHYHSHNVFNDLKFKNKNIMPIQCDLSNKAQVLRMIKDIDSIALPNKIVHFAAPKIHNRHFKNLTWEDYCNHIKISLESIFYILNYFLPKLVKDKNTIDKKVVFVLSSCTKGIPPATLSDYVTTKYALLGFLKSLASEYREKNIQFNAVSPSMIETKFLENLNEKIIELNANRHPLKRNATPNDVIPAILFLLSKSANFINGENFTLSGGEVF</sequence>
<accession>A0A1B1U7C2</accession>
<dbReference type="AlphaFoldDB" id="A0A1B1U7C2"/>
<dbReference type="PANTHER" id="PTHR42879:SF2">
    <property type="entry name" value="3-OXOACYL-[ACYL-CARRIER-PROTEIN] REDUCTASE FABG"/>
    <property type="match status" value="1"/>
</dbReference>
<organism evidence="2 3">
    <name type="scientific">Helicobacter enhydrae</name>
    <dbReference type="NCBI Taxonomy" id="222136"/>
    <lineage>
        <taxon>Bacteria</taxon>
        <taxon>Pseudomonadati</taxon>
        <taxon>Campylobacterota</taxon>
        <taxon>Epsilonproteobacteria</taxon>
        <taxon>Campylobacterales</taxon>
        <taxon>Helicobacteraceae</taxon>
        <taxon>Helicobacter</taxon>
    </lineage>
</organism>
<dbReference type="InterPro" id="IPR002347">
    <property type="entry name" value="SDR_fam"/>
</dbReference>
<dbReference type="InterPro" id="IPR036291">
    <property type="entry name" value="NAD(P)-bd_dom_sf"/>
</dbReference>
<comment type="similarity">
    <text evidence="1">Belongs to the short-chain dehydrogenases/reductases (SDR) family.</text>
</comment>
<gene>
    <name evidence="2" type="ORF">BBW65_07680</name>
</gene>
<name>A0A1B1U7C2_9HELI</name>
<dbReference type="SUPFAM" id="SSF51735">
    <property type="entry name" value="NAD(P)-binding Rossmann-fold domains"/>
    <property type="match status" value="1"/>
</dbReference>
<reference evidence="3" key="1">
    <citation type="submission" date="2016-07" db="EMBL/GenBank/DDBJ databases">
        <authorList>
            <person name="Florea S."/>
            <person name="Webb J.S."/>
            <person name="Jaromczyk J."/>
            <person name="Schardl C.L."/>
        </authorList>
    </citation>
    <scope>NUCLEOTIDE SEQUENCE [LARGE SCALE GENOMIC DNA]</scope>
    <source>
        <strain evidence="3">MIT 01-6242</strain>
    </source>
</reference>
<dbReference type="InterPro" id="IPR020904">
    <property type="entry name" value="Sc_DH/Rdtase_CS"/>
</dbReference>
<dbReference type="CDD" id="cd05233">
    <property type="entry name" value="SDR_c"/>
    <property type="match status" value="1"/>
</dbReference>
<dbReference type="Pfam" id="PF13561">
    <property type="entry name" value="adh_short_C2"/>
    <property type="match status" value="1"/>
</dbReference>
<dbReference type="PROSITE" id="PS00061">
    <property type="entry name" value="ADH_SHORT"/>
    <property type="match status" value="1"/>
</dbReference>
<proteinExistence type="inferred from homology"/>